<feature type="domain" description="Hemerythrin-like" evidence="1">
    <location>
        <begin position="4"/>
        <end position="137"/>
    </location>
</feature>
<dbReference type="InterPro" id="IPR012312">
    <property type="entry name" value="Hemerythrin-like"/>
</dbReference>
<dbReference type="PANTHER" id="PTHR39966:SF1">
    <property type="entry name" value="HEMERYTHRIN-LIKE DOMAIN-CONTAINING PROTEIN"/>
    <property type="match status" value="1"/>
</dbReference>
<comment type="caution">
    <text evidence="2">The sequence shown here is derived from an EMBL/GenBank/DDBJ whole genome shotgun (WGS) entry which is preliminary data.</text>
</comment>
<dbReference type="AlphaFoldDB" id="A0A9D1PJE8"/>
<name>A0A9D1PJE8_9FIRM</name>
<gene>
    <name evidence="2" type="ORF">H9746_07250</name>
</gene>
<dbReference type="EMBL" id="DXIE01000040">
    <property type="protein sequence ID" value="HIV62619.1"/>
    <property type="molecule type" value="Genomic_DNA"/>
</dbReference>
<evidence type="ECO:0000259" key="1">
    <source>
        <dbReference type="Pfam" id="PF01814"/>
    </source>
</evidence>
<proteinExistence type="predicted"/>
<evidence type="ECO:0000313" key="3">
    <source>
        <dbReference type="Proteomes" id="UP000886808"/>
    </source>
</evidence>
<organism evidence="2 3">
    <name type="scientific">Candidatus Butyricicoccus avistercoris</name>
    <dbReference type="NCBI Taxonomy" id="2838518"/>
    <lineage>
        <taxon>Bacteria</taxon>
        <taxon>Bacillati</taxon>
        <taxon>Bacillota</taxon>
        <taxon>Clostridia</taxon>
        <taxon>Eubacteriales</taxon>
        <taxon>Butyricicoccaceae</taxon>
        <taxon>Butyricicoccus</taxon>
    </lineage>
</organism>
<dbReference type="Pfam" id="PF01814">
    <property type="entry name" value="Hemerythrin"/>
    <property type="match status" value="1"/>
</dbReference>
<protein>
    <submittedName>
        <fullName evidence="2">Hemerythrin domain-containing protein</fullName>
    </submittedName>
</protein>
<evidence type="ECO:0000313" key="2">
    <source>
        <dbReference type="EMBL" id="HIV62619.1"/>
    </source>
</evidence>
<dbReference type="Gene3D" id="1.20.120.520">
    <property type="entry name" value="nmb1532 protein domain like"/>
    <property type="match status" value="1"/>
</dbReference>
<reference evidence="2" key="2">
    <citation type="submission" date="2021-04" db="EMBL/GenBank/DDBJ databases">
        <authorList>
            <person name="Gilroy R."/>
        </authorList>
    </citation>
    <scope>NUCLEOTIDE SEQUENCE</scope>
    <source>
        <strain evidence="2">CHK193-4272</strain>
    </source>
</reference>
<sequence length="181" mass="21116">MYCIDVLLEEHDRITDFIVAARNACCNIIDGNNIDLEDLKKMLEFGKNYADNLHHKKEEDILFDAMVNEVGGPAQKMIQNGMLVEHNLGRLYLSELEKAIDNFKHSTKIKLQIITNLSAYCDLLERHIVKENGVAYPFGQRTLSNQTLERLNRETEQFENDTKNDREYYLNVLNELKQKYC</sequence>
<dbReference type="PANTHER" id="PTHR39966">
    <property type="entry name" value="BLL2471 PROTEIN-RELATED"/>
    <property type="match status" value="1"/>
</dbReference>
<dbReference type="Proteomes" id="UP000886808">
    <property type="component" value="Unassembled WGS sequence"/>
</dbReference>
<dbReference type="GO" id="GO:0005886">
    <property type="term" value="C:plasma membrane"/>
    <property type="evidence" value="ECO:0007669"/>
    <property type="project" value="TreeGrafter"/>
</dbReference>
<accession>A0A9D1PJE8</accession>
<reference evidence="2" key="1">
    <citation type="journal article" date="2021" name="PeerJ">
        <title>Extensive microbial diversity within the chicken gut microbiome revealed by metagenomics and culture.</title>
        <authorList>
            <person name="Gilroy R."/>
            <person name="Ravi A."/>
            <person name="Getino M."/>
            <person name="Pursley I."/>
            <person name="Horton D.L."/>
            <person name="Alikhan N.F."/>
            <person name="Baker D."/>
            <person name="Gharbi K."/>
            <person name="Hall N."/>
            <person name="Watson M."/>
            <person name="Adriaenssens E.M."/>
            <person name="Foster-Nyarko E."/>
            <person name="Jarju S."/>
            <person name="Secka A."/>
            <person name="Antonio M."/>
            <person name="Oren A."/>
            <person name="Chaudhuri R.R."/>
            <person name="La Ragione R."/>
            <person name="Hildebrand F."/>
            <person name="Pallen M.J."/>
        </authorList>
    </citation>
    <scope>NUCLEOTIDE SEQUENCE</scope>
    <source>
        <strain evidence="2">CHK193-4272</strain>
    </source>
</reference>